<name>A0A846QT27_9FLAO</name>
<dbReference type="RefSeq" id="WP_167963014.1">
    <property type="nucleotide sequence ID" value="NZ_JAATJJ010000001.1"/>
</dbReference>
<dbReference type="InterPro" id="IPR011990">
    <property type="entry name" value="TPR-like_helical_dom_sf"/>
</dbReference>
<accession>A0A846QT27</accession>
<dbReference type="EMBL" id="JAATJJ010000001">
    <property type="protein sequence ID" value="NJB71341.1"/>
    <property type="molecule type" value="Genomic_DNA"/>
</dbReference>
<evidence type="ECO:0000313" key="1">
    <source>
        <dbReference type="EMBL" id="NJB71341.1"/>
    </source>
</evidence>
<dbReference type="SUPFAM" id="SSF48452">
    <property type="entry name" value="TPR-like"/>
    <property type="match status" value="1"/>
</dbReference>
<organism evidence="1 2">
    <name type="scientific">Saonia flava</name>
    <dbReference type="NCBI Taxonomy" id="523696"/>
    <lineage>
        <taxon>Bacteria</taxon>
        <taxon>Pseudomonadati</taxon>
        <taxon>Bacteroidota</taxon>
        <taxon>Flavobacteriia</taxon>
        <taxon>Flavobacteriales</taxon>
        <taxon>Flavobacteriaceae</taxon>
        <taxon>Saonia</taxon>
    </lineage>
</organism>
<dbReference type="PROSITE" id="PS51257">
    <property type="entry name" value="PROKAR_LIPOPROTEIN"/>
    <property type="match status" value="1"/>
</dbReference>
<proteinExistence type="predicted"/>
<dbReference type="Pfam" id="PF12771">
    <property type="entry name" value="SusD-like_2"/>
    <property type="match status" value="1"/>
</dbReference>
<dbReference type="AlphaFoldDB" id="A0A846QT27"/>
<evidence type="ECO:0008006" key="3">
    <source>
        <dbReference type="Google" id="ProtNLM"/>
    </source>
</evidence>
<reference evidence="1 2" key="1">
    <citation type="submission" date="2020-03" db="EMBL/GenBank/DDBJ databases">
        <title>Genomic Encyclopedia of Type Strains, Phase IV (KMG-IV): sequencing the most valuable type-strain genomes for metagenomic binning, comparative biology and taxonomic classification.</title>
        <authorList>
            <person name="Goeker M."/>
        </authorList>
    </citation>
    <scope>NUCLEOTIDE SEQUENCE [LARGE SCALE GENOMIC DNA]</scope>
    <source>
        <strain evidence="1 2">DSM 29762</strain>
    </source>
</reference>
<dbReference type="Proteomes" id="UP000590442">
    <property type="component" value="Unassembled WGS sequence"/>
</dbReference>
<gene>
    <name evidence="1" type="ORF">GGR42_001803</name>
</gene>
<sequence>MKKIILTAVALITVMFIGCDKFDVDNDNPDVALDISNNPELLLTQLQRNSIRGAVGDSWSEGNLMGQYGARIVFTSFDLFDWGSQSGSWNNYFTRIRDAKELERIAMEEEIPSYVGASKIMQVWMFSLLTDMWGDIPYSEVAQANDENYFPEYDTQQAIYTDMLAQLKSANDILAGTDASLKGDLLFDGDLSLWRKFANSLRLRLALRLSNVDASMAQSVIGEIYGNPSQYPVMTSNEDNATMQFLSANPDAHPITEESVYRVGSYNEYRISENFVGLLESFDDPRLNFLADPTANSVESGTPTIEGMQNGIVDGPAYEYKGGDAFLSKFNIDYFYLQANANEARLMTYSEVAFILAEASLRGWIGGDDQALYEEGIQGNFDYWDVDMPSDYLTRAGVAYNGTIETIMSQKYIALFYTDYQGFIEFKRTGFPNTIAPGPDAFYSTYPSRFEYPGEEEALNAENYNAAVSRIGGDEITTKVWWEN</sequence>
<dbReference type="InterPro" id="IPR041662">
    <property type="entry name" value="SusD-like_2"/>
</dbReference>
<protein>
    <recommendedName>
        <fullName evidence="3">Starch-binding associating with outer membrane</fullName>
    </recommendedName>
</protein>
<keyword evidence="2" id="KW-1185">Reference proteome</keyword>
<comment type="caution">
    <text evidence="1">The sequence shown here is derived from an EMBL/GenBank/DDBJ whole genome shotgun (WGS) entry which is preliminary data.</text>
</comment>
<dbReference type="Gene3D" id="1.25.40.390">
    <property type="match status" value="1"/>
</dbReference>
<evidence type="ECO:0000313" key="2">
    <source>
        <dbReference type="Proteomes" id="UP000590442"/>
    </source>
</evidence>